<comment type="similarity">
    <text evidence="1">Belongs to the UPF0587 family.</text>
</comment>
<dbReference type="PANTHER" id="PTHR12857:SF0">
    <property type="entry name" value="CXXC MOTIF CONTAINING ZINC BINDING PROTEIN"/>
    <property type="match status" value="1"/>
</dbReference>
<dbReference type="PANTHER" id="PTHR12857">
    <property type="entry name" value="CXXC MOTIF CONTAINING ZINC BINDING PROTEIN"/>
    <property type="match status" value="1"/>
</dbReference>
<dbReference type="EMBL" id="JBAMMX010000027">
    <property type="protein sequence ID" value="KAK6912787.1"/>
    <property type="molecule type" value="Genomic_DNA"/>
</dbReference>
<sequence>MVNYLLGITGELENLTDLQPQGGCDDPDFTYCIKLKCGNCGELSEKESWVSLNETVSVPKSRGTANLVQKCKFCGRDGTVSMIGGRGRPLTQEHSEAGMYTPLMLFDCRGFEPVDFVFGGGWKVESVEGTKFDAVDLSGGEFAEYDEKGECPVMISNLRSRFEVVK</sequence>
<gene>
    <name evidence="4" type="ORF">RJ641_022388</name>
</gene>
<keyword evidence="3" id="KW-0862">Zinc</keyword>
<dbReference type="Pfam" id="PF05907">
    <property type="entry name" value="CXXC_Zn-b_euk"/>
    <property type="match status" value="1"/>
</dbReference>
<evidence type="ECO:0000313" key="5">
    <source>
        <dbReference type="Proteomes" id="UP001370490"/>
    </source>
</evidence>
<accession>A0AAN8ULV4</accession>
<keyword evidence="2" id="KW-0479">Metal-binding</keyword>
<dbReference type="AlphaFoldDB" id="A0AAN8ULV4"/>
<evidence type="ECO:0000313" key="4">
    <source>
        <dbReference type="EMBL" id="KAK6912787.1"/>
    </source>
</evidence>
<keyword evidence="5" id="KW-1185">Reference proteome</keyword>
<protein>
    <submittedName>
        <fullName evidence="4">CXXC motif containing zinc binding protein, eukaryotic</fullName>
    </submittedName>
</protein>
<evidence type="ECO:0000256" key="2">
    <source>
        <dbReference type="ARBA" id="ARBA00022723"/>
    </source>
</evidence>
<name>A0AAN8ULV4_9MAGN</name>
<organism evidence="4 5">
    <name type="scientific">Dillenia turbinata</name>
    <dbReference type="NCBI Taxonomy" id="194707"/>
    <lineage>
        <taxon>Eukaryota</taxon>
        <taxon>Viridiplantae</taxon>
        <taxon>Streptophyta</taxon>
        <taxon>Embryophyta</taxon>
        <taxon>Tracheophyta</taxon>
        <taxon>Spermatophyta</taxon>
        <taxon>Magnoliopsida</taxon>
        <taxon>eudicotyledons</taxon>
        <taxon>Gunneridae</taxon>
        <taxon>Pentapetalae</taxon>
        <taxon>Dilleniales</taxon>
        <taxon>Dilleniaceae</taxon>
        <taxon>Dillenia</taxon>
    </lineage>
</organism>
<evidence type="ECO:0000256" key="3">
    <source>
        <dbReference type="ARBA" id="ARBA00022833"/>
    </source>
</evidence>
<proteinExistence type="inferred from homology"/>
<dbReference type="SUPFAM" id="SSF141678">
    <property type="entry name" value="MAL13P1.257-like"/>
    <property type="match status" value="1"/>
</dbReference>
<evidence type="ECO:0000256" key="1">
    <source>
        <dbReference type="ARBA" id="ARBA00007818"/>
    </source>
</evidence>
<comment type="caution">
    <text evidence="4">The sequence shown here is derived from an EMBL/GenBank/DDBJ whole genome shotgun (WGS) entry which is preliminary data.</text>
</comment>
<reference evidence="4 5" key="1">
    <citation type="submission" date="2023-12" db="EMBL/GenBank/DDBJ databases">
        <title>A high-quality genome assembly for Dillenia turbinata (Dilleniales).</title>
        <authorList>
            <person name="Chanderbali A."/>
        </authorList>
    </citation>
    <scope>NUCLEOTIDE SEQUENCE [LARGE SCALE GENOMIC DNA]</scope>
    <source>
        <strain evidence="4">LSX21</strain>
        <tissue evidence="4">Leaf</tissue>
    </source>
</reference>
<dbReference type="Proteomes" id="UP001370490">
    <property type="component" value="Unassembled WGS sequence"/>
</dbReference>
<dbReference type="InterPro" id="IPR008584">
    <property type="entry name" value="CXXC_Zn-binding_euk"/>
</dbReference>
<dbReference type="GO" id="GO:0008270">
    <property type="term" value="F:zinc ion binding"/>
    <property type="evidence" value="ECO:0007669"/>
    <property type="project" value="TreeGrafter"/>
</dbReference>